<reference evidence="1 2" key="1">
    <citation type="submission" date="2017-06" db="EMBL/GenBank/DDBJ databases">
        <authorList>
            <consortium name="Pathogen Informatics"/>
        </authorList>
    </citation>
    <scope>NUCLEOTIDE SEQUENCE [LARGE SCALE GENOMIC DNA]</scope>
    <source>
        <strain evidence="1 2">NCTC12149</strain>
    </source>
</reference>
<dbReference type="Proteomes" id="UP000215355">
    <property type="component" value="Chromosome 1"/>
</dbReference>
<dbReference type="AlphaFoldDB" id="A0AAJ5BZR1"/>
<protein>
    <submittedName>
        <fullName evidence="1">Uncharacterized protein</fullName>
    </submittedName>
</protein>
<proteinExistence type="predicted"/>
<name>A0AAJ5BZR1_9SPHI</name>
<sequence length="56" mass="6313">MNCIIRESDINHVCGVKSNRDLVFAGYEKLGIRDPILNKLTTNSIDPEVIRIKKAT</sequence>
<evidence type="ECO:0000313" key="1">
    <source>
        <dbReference type="EMBL" id="SNV45590.1"/>
    </source>
</evidence>
<dbReference type="KEGG" id="smiz:4412673_01102"/>
<gene>
    <name evidence="1" type="ORF">SAMEA4412673_01102</name>
</gene>
<organism evidence="1 2">
    <name type="scientific">Sphingobacterium mizutaii</name>
    <dbReference type="NCBI Taxonomy" id="1010"/>
    <lineage>
        <taxon>Bacteria</taxon>
        <taxon>Pseudomonadati</taxon>
        <taxon>Bacteroidota</taxon>
        <taxon>Sphingobacteriia</taxon>
        <taxon>Sphingobacteriales</taxon>
        <taxon>Sphingobacteriaceae</taxon>
        <taxon>Sphingobacterium</taxon>
    </lineage>
</organism>
<accession>A0AAJ5BZR1</accession>
<evidence type="ECO:0000313" key="2">
    <source>
        <dbReference type="Proteomes" id="UP000215355"/>
    </source>
</evidence>
<dbReference type="EMBL" id="LT906468">
    <property type="protein sequence ID" value="SNV45590.1"/>
    <property type="molecule type" value="Genomic_DNA"/>
</dbReference>